<dbReference type="InterPro" id="IPR043145">
    <property type="entry name" value="Znf_ZZ_sf"/>
</dbReference>
<evidence type="ECO:0008006" key="7">
    <source>
        <dbReference type="Google" id="ProtNLM"/>
    </source>
</evidence>
<keyword evidence="6" id="KW-1185">Reference proteome</keyword>
<proteinExistence type="predicted"/>
<feature type="coiled-coil region" evidence="4">
    <location>
        <begin position="269"/>
        <end position="332"/>
    </location>
</feature>
<accession>A0ABR3FQ44</accession>
<keyword evidence="1" id="KW-0479">Metal-binding</keyword>
<evidence type="ECO:0000313" key="6">
    <source>
        <dbReference type="Proteomes" id="UP001465976"/>
    </source>
</evidence>
<dbReference type="Gene3D" id="3.30.60.90">
    <property type="match status" value="1"/>
</dbReference>
<organism evidence="5 6">
    <name type="scientific">Marasmius crinis-equi</name>
    <dbReference type="NCBI Taxonomy" id="585013"/>
    <lineage>
        <taxon>Eukaryota</taxon>
        <taxon>Fungi</taxon>
        <taxon>Dikarya</taxon>
        <taxon>Basidiomycota</taxon>
        <taxon>Agaricomycotina</taxon>
        <taxon>Agaricomycetes</taxon>
        <taxon>Agaricomycetidae</taxon>
        <taxon>Agaricales</taxon>
        <taxon>Marasmiineae</taxon>
        <taxon>Marasmiaceae</taxon>
        <taxon>Marasmius</taxon>
    </lineage>
</organism>
<reference evidence="5 6" key="1">
    <citation type="submission" date="2024-02" db="EMBL/GenBank/DDBJ databases">
        <title>A draft genome for the cacao thread blight pathogen Marasmius crinis-equi.</title>
        <authorList>
            <person name="Cohen S.P."/>
            <person name="Baruah I.K."/>
            <person name="Amoako-Attah I."/>
            <person name="Bukari Y."/>
            <person name="Meinhardt L.W."/>
            <person name="Bailey B.A."/>
        </authorList>
    </citation>
    <scope>NUCLEOTIDE SEQUENCE [LARGE SCALE GENOMIC DNA]</scope>
    <source>
        <strain evidence="5 6">GH-76</strain>
    </source>
</reference>
<keyword evidence="2" id="KW-0863">Zinc-finger</keyword>
<keyword evidence="3" id="KW-0862">Zinc</keyword>
<evidence type="ECO:0000256" key="2">
    <source>
        <dbReference type="ARBA" id="ARBA00022771"/>
    </source>
</evidence>
<comment type="caution">
    <text evidence="5">The sequence shown here is derived from an EMBL/GenBank/DDBJ whole genome shotgun (WGS) entry which is preliminary data.</text>
</comment>
<dbReference type="Proteomes" id="UP001465976">
    <property type="component" value="Unassembled WGS sequence"/>
</dbReference>
<keyword evidence="4" id="KW-0175">Coiled coil</keyword>
<name>A0ABR3FQ44_9AGAR</name>
<sequence>MAPGPVTDLIGEARKAVERSVQRYKVSKGQKALNATEDKFLDASNSKHVALVKDASENIDFSVIKEQVSNFAEDCKFLVIVLDEIGKVHPFIQAAVAVFKTGVQLELTRRENDDRVLALYATMRDMMSVLTILDEIPSLHTELRDRDRMSVKERLHGRMKDVVQSIKDCAELCDSYQRKHAAIKFFTCFKWQSKFTDIAGEFVDHQNAIQSSLQLYIASGTGTVSSMVSTLNKNVTIMMEMVFERMQPAKDREIAELVQRKGGSQEDPNDQLIQDIIEYVKQLQQKDEKGNADPKGGPQQPTGIPADVNAFREELKKDVDTILRQNADLFEKKFEAVEFSLKEVKQTINRESDRVIEKILSSVYQGPQRILDKDVYYVWREMGWKGRVKATDFVMALHDHMLAKSRDALDGTPAIAKEPDQMPAVEKSDDYASIIEEVLPAIPAEDRWSLQYIRLRLVQPLIEALDDDGSSYITVNEVNAFTNSRPEGWSLPRWIAYWTIGFRMTTHWYYRRICRLLSLIIQSSKRVLPANRRVVSEFLCAWPIAILQRHLSGFERPHFRDSIDWGNNYTFLKFKDWVDDTEQKMEEILGKLVYNIDQDNTLNTVTGGGRPEKVSASLRNYRFWPYKHFEFMMPIYYLLLKRSFSIMEKAHDVVLNEGEFQILLNSFDVVQQAIRERVERLQDIYTLQSIKTEEKLRSIFFGMYTYTFNKPKKGEFWTRNAGLYSNILGDPTSESVTKAERELYYEQLPQEADLDKLDMTRSRPSSFSAKEELVKPAKDVQSLAGVWSGHYTSWSWRQGDGPFILSIAYHASDNRFHCSGVDMSGVFSVDGRLNGDQVLFLKTYTQAYEAKQGISWRYQGALNEGQTMISGTWGYRLHDKEEESLVDGDKAHAVQVSIMTPISPSIPTIAIEPSSAVSDGEENPVPEGNFVMSRRPAESRPRVHWALVRNAVNHHISWESIQERRDKRKTYLEGWERYQRGNRREQWEELAESVHPDDIYLWYHIAQFKHQREPIHSHVICDQCRQVPHSTRILCIECSRGEILDTVDLCTGCFDKESQRTYNNKAHKPTHHMLQLRWPLLGVEMHPVMEKAMSRLERTMSNSEAKGCCRCSKDLEEKPYWQCVSCKGAVFICFDCNKLDEKEKPWLNERKPRVDVDGVHHWLHTLVLHPKETQATPNEPVLTTEQRLANLEARLQTLEDSVAARVKSMLEEMLEKLMRGH</sequence>
<evidence type="ECO:0000256" key="1">
    <source>
        <dbReference type="ARBA" id="ARBA00022723"/>
    </source>
</evidence>
<evidence type="ECO:0000313" key="5">
    <source>
        <dbReference type="EMBL" id="KAL0577439.1"/>
    </source>
</evidence>
<evidence type="ECO:0000256" key="4">
    <source>
        <dbReference type="SAM" id="Coils"/>
    </source>
</evidence>
<dbReference type="EMBL" id="JBAHYK010000155">
    <property type="protein sequence ID" value="KAL0577439.1"/>
    <property type="molecule type" value="Genomic_DNA"/>
</dbReference>
<protein>
    <recommendedName>
        <fullName evidence="7">ZZ-type domain-containing protein</fullName>
    </recommendedName>
</protein>
<dbReference type="SUPFAM" id="SSF57850">
    <property type="entry name" value="RING/U-box"/>
    <property type="match status" value="1"/>
</dbReference>
<gene>
    <name evidence="5" type="ORF">V5O48_004549</name>
</gene>
<evidence type="ECO:0000256" key="3">
    <source>
        <dbReference type="ARBA" id="ARBA00022833"/>
    </source>
</evidence>